<dbReference type="Pfam" id="PF00201">
    <property type="entry name" value="UDPGT"/>
    <property type="match status" value="1"/>
</dbReference>
<keyword evidence="1 3" id="KW-0328">Glycosyltransferase</keyword>
<dbReference type="InterPro" id="IPR035595">
    <property type="entry name" value="UDP_glycos_trans_CS"/>
</dbReference>
<comment type="similarity">
    <text evidence="3">Belongs to the UDP-glycosyltransferase family.</text>
</comment>
<evidence type="ECO:0000256" key="2">
    <source>
        <dbReference type="ARBA" id="ARBA00022679"/>
    </source>
</evidence>
<evidence type="ECO:0008006" key="6">
    <source>
        <dbReference type="Google" id="ProtNLM"/>
    </source>
</evidence>
<dbReference type="InterPro" id="IPR050271">
    <property type="entry name" value="UDP-glycosyltransferase"/>
</dbReference>
<reference evidence="4 5" key="1">
    <citation type="journal article" date="2019" name="Int. J. Syst. Evol. Microbiol.">
        <title>The Global Catalogue of Microorganisms (GCM) 10K type strain sequencing project: providing services to taxonomists for standard genome sequencing and annotation.</title>
        <authorList>
            <consortium name="The Broad Institute Genomics Platform"/>
            <consortium name="The Broad Institute Genome Sequencing Center for Infectious Disease"/>
            <person name="Wu L."/>
            <person name="Ma J."/>
        </authorList>
    </citation>
    <scope>NUCLEOTIDE SEQUENCE [LARGE SCALE GENOMIC DNA]</scope>
    <source>
        <strain evidence="4 5">JCM 3367</strain>
    </source>
</reference>
<keyword evidence="5" id="KW-1185">Reference proteome</keyword>
<organism evidence="4 5">
    <name type="scientific">Pilimelia columellifera subsp. columellifera</name>
    <dbReference type="NCBI Taxonomy" id="706583"/>
    <lineage>
        <taxon>Bacteria</taxon>
        <taxon>Bacillati</taxon>
        <taxon>Actinomycetota</taxon>
        <taxon>Actinomycetes</taxon>
        <taxon>Micromonosporales</taxon>
        <taxon>Micromonosporaceae</taxon>
        <taxon>Pilimelia</taxon>
    </lineage>
</organism>
<name>A0ABN3NS54_9ACTN</name>
<dbReference type="CDD" id="cd03784">
    <property type="entry name" value="GT1_Gtf-like"/>
    <property type="match status" value="1"/>
</dbReference>
<comment type="caution">
    <text evidence="4">The sequence shown here is derived from an EMBL/GenBank/DDBJ whole genome shotgun (WGS) entry which is preliminary data.</text>
</comment>
<dbReference type="Proteomes" id="UP001499978">
    <property type="component" value="Unassembled WGS sequence"/>
</dbReference>
<gene>
    <name evidence="4" type="ORF">GCM10010201_33610</name>
</gene>
<evidence type="ECO:0000313" key="5">
    <source>
        <dbReference type="Proteomes" id="UP001499978"/>
    </source>
</evidence>
<dbReference type="PANTHER" id="PTHR48043">
    <property type="entry name" value="EG:EG0003.4 PROTEIN-RELATED"/>
    <property type="match status" value="1"/>
</dbReference>
<evidence type="ECO:0000256" key="1">
    <source>
        <dbReference type="ARBA" id="ARBA00022676"/>
    </source>
</evidence>
<dbReference type="PROSITE" id="PS00375">
    <property type="entry name" value="UDPGT"/>
    <property type="match status" value="1"/>
</dbReference>
<protein>
    <recommendedName>
        <fullName evidence="6">Glucuronosyltransferase</fullName>
    </recommendedName>
</protein>
<accession>A0ABN3NS54</accession>
<evidence type="ECO:0000313" key="4">
    <source>
        <dbReference type="EMBL" id="GAA2531341.1"/>
    </source>
</evidence>
<dbReference type="PANTHER" id="PTHR48043:SF145">
    <property type="entry name" value="FI06409P-RELATED"/>
    <property type="match status" value="1"/>
</dbReference>
<dbReference type="SUPFAM" id="SSF53756">
    <property type="entry name" value="UDP-Glycosyltransferase/glycogen phosphorylase"/>
    <property type="match status" value="1"/>
</dbReference>
<dbReference type="EMBL" id="BAAARY010000025">
    <property type="protein sequence ID" value="GAA2531341.1"/>
    <property type="molecule type" value="Genomic_DNA"/>
</dbReference>
<dbReference type="Gene3D" id="3.40.50.2000">
    <property type="entry name" value="Glycogen Phosphorylase B"/>
    <property type="match status" value="2"/>
</dbReference>
<keyword evidence="2 3" id="KW-0808">Transferase</keyword>
<evidence type="ECO:0000256" key="3">
    <source>
        <dbReference type="RuleBase" id="RU003718"/>
    </source>
</evidence>
<dbReference type="InterPro" id="IPR002213">
    <property type="entry name" value="UDP_glucos_trans"/>
</dbReference>
<sequence>MGIAGIRRSAGPVVAAALVATGLIRIIHPAMRDRADLALINVTDDLQPDRAGFSDRFRFVGPLLRPDEHTDVDLPWEQLSAGPVLFVSFGTVYQRSTDLYRRIAEAFRETDWTVVMATARTDPALLGPLPPNVYAHRFVPQHRVLQHSDVFITHAGMNSVLDAVMCRVPMLTLPSSLDQKGVAEHLSSLGIGSTFHSGLSAEEIRAAVHQLAGDAALKSRLDQLADAMPEPAIAAANAADALEDLVRERRRGIAAPA</sequence>
<proteinExistence type="inferred from homology"/>